<dbReference type="EMBL" id="JARRAF010000041">
    <property type="protein sequence ID" value="MDK2126553.1"/>
    <property type="molecule type" value="Genomic_DNA"/>
</dbReference>
<evidence type="ECO:0000313" key="2">
    <source>
        <dbReference type="Proteomes" id="UP001172778"/>
    </source>
</evidence>
<dbReference type="Pfam" id="PF05936">
    <property type="entry name" value="T6SS_VasE"/>
    <property type="match status" value="1"/>
</dbReference>
<evidence type="ECO:0000313" key="1">
    <source>
        <dbReference type="EMBL" id="MDK2126553.1"/>
    </source>
</evidence>
<dbReference type="RefSeq" id="WP_284102872.1">
    <property type="nucleotide sequence ID" value="NZ_JARRAF010000041.1"/>
</dbReference>
<organism evidence="1 2">
    <name type="scientific">Parachitinimonas caeni</name>
    <dbReference type="NCBI Taxonomy" id="3031301"/>
    <lineage>
        <taxon>Bacteria</taxon>
        <taxon>Pseudomonadati</taxon>
        <taxon>Pseudomonadota</taxon>
        <taxon>Betaproteobacteria</taxon>
        <taxon>Neisseriales</taxon>
        <taxon>Chitinibacteraceae</taxon>
        <taxon>Parachitinimonas</taxon>
    </lineage>
</organism>
<dbReference type="NCBIfam" id="TIGR03353">
    <property type="entry name" value="VI_chp_4"/>
    <property type="match status" value="1"/>
</dbReference>
<protein>
    <submittedName>
        <fullName evidence="1">Type VI secretion system baseplate subunit TssK</fullName>
    </submittedName>
</protein>
<name>A0ABT7E2M9_9NEIS</name>
<comment type="caution">
    <text evidence="1">The sequence shown here is derived from an EMBL/GenBank/DDBJ whole genome shotgun (WGS) entry which is preliminary data.</text>
</comment>
<dbReference type="PANTHER" id="PTHR35566">
    <property type="entry name" value="BLR3599 PROTEIN"/>
    <property type="match status" value="1"/>
</dbReference>
<dbReference type="InterPro" id="IPR010263">
    <property type="entry name" value="T6SS_TssK"/>
</dbReference>
<proteinExistence type="predicted"/>
<sequence length="444" mass="49101">MNKNKVVWTEGLFLQPHHFQQQERYYEQYVNNRCAALGNWGWGYLKLEIDAASLKLGKLALLTAEGVFKDGTPFVAPDIDAIPTPLDIPSDVSDELVVLALPLPVDGQNEQQVVPSSRPTLARHQALDIEVADITGTAALPASMLVGRINARLMLERDVTGAYTTIGVAKIRERRADGVVVLDTDYIPPALSCRAVPMLDGYAREIVGLLRQRGRALAARIANPGRGSVAEIAEYLLLGTINRYEPVFSHLADAPGLHPEALYRHGLQLAGDLATFSHEDRLPLQFGKYDHDDLATHYHLLMDDLRRSLSMVFDQSAVAIELQDRKYGVRVAIVPDMELLRQSGFVLAASAQIPAEALRLRLPAQMKVGPIEKIRDLVNLQLPGIALRSLPVAPRQVPYHAGFHYFELDRNHELWGQLERSGGLALHVAGDFPGLQLELWAIKS</sequence>
<dbReference type="PANTHER" id="PTHR35566:SF1">
    <property type="entry name" value="TYPE VI SECRETION SYSTEM BASEPLATE COMPONENT TSSK1"/>
    <property type="match status" value="1"/>
</dbReference>
<keyword evidence="2" id="KW-1185">Reference proteome</keyword>
<reference evidence="1" key="1">
    <citation type="submission" date="2023-03" db="EMBL/GenBank/DDBJ databases">
        <title>Chitinimonas shenzhenensis gen. nov., sp. nov., a novel member of family Burkholderiaceae isolated from activated sludge collected in Shen Zhen, China.</title>
        <authorList>
            <person name="Wang X."/>
        </authorList>
    </citation>
    <scope>NUCLEOTIDE SEQUENCE</scope>
    <source>
        <strain evidence="1">DQS-5</strain>
    </source>
</reference>
<accession>A0ABT7E2M9</accession>
<dbReference type="Proteomes" id="UP001172778">
    <property type="component" value="Unassembled WGS sequence"/>
</dbReference>
<gene>
    <name evidence="1" type="primary">tssK</name>
    <name evidence="1" type="ORF">PZA18_21145</name>
</gene>